<keyword evidence="2" id="KW-0732">Signal</keyword>
<comment type="similarity">
    <text evidence="1">Belongs to the 'GDSL' lipolytic enzyme family.</text>
</comment>
<sequence length="344" mass="36793">MKKTIVTTGFFLLSFMFPLKVVAAQNYEDIYVFGDSFSDTGNAFNGTNGTFPPSSTYFNGRFSNGLVWVEYLAQDLGLSFNPGADFAFGGATTGVNNISNPGLPGLQGQINSFTAANPSANPNALYIVWAGANDYFSYFGGGVPDPNQAVANISAAVTSLAAVGAQDIMVVNLPDLGEFPVANFNSQIPSLFSTLTDAHNSSLNTTIKSLSQQLNPDINIIPFNVNDLFSRIIAEPGEFGLTNATNYCIQDLSVVPLNLPTQPVACNPDEFLFWDPVHPTTAAHQLIGESAFSILKPASVPEASNILGLLAFGVLGTASALQLRYQLIQNTVVRRKSHIYDRSI</sequence>
<evidence type="ECO:0000313" key="3">
    <source>
        <dbReference type="EMBL" id="MBD2736965.1"/>
    </source>
</evidence>
<evidence type="ECO:0000313" key="4">
    <source>
        <dbReference type="Proteomes" id="UP000637383"/>
    </source>
</evidence>
<accession>A0ABR8KF91</accession>
<keyword evidence="3" id="KW-0378">Hydrolase</keyword>
<name>A0ABR8KF91_9NOSO</name>
<evidence type="ECO:0000256" key="2">
    <source>
        <dbReference type="SAM" id="SignalP"/>
    </source>
</evidence>
<dbReference type="Pfam" id="PF00657">
    <property type="entry name" value="Lipase_GDSL"/>
    <property type="match status" value="1"/>
</dbReference>
<feature type="chain" id="PRO_5047328640" evidence="2">
    <location>
        <begin position="24"/>
        <end position="344"/>
    </location>
</feature>
<dbReference type="SUPFAM" id="SSF52266">
    <property type="entry name" value="SGNH hydrolase"/>
    <property type="match status" value="1"/>
</dbReference>
<dbReference type="RefSeq" id="WP_190957570.1">
    <property type="nucleotide sequence ID" value="NZ_JACJTU010000026.1"/>
</dbReference>
<organism evidence="3 4">
    <name type="scientific">Nostoc paludosum FACHB-159</name>
    <dbReference type="NCBI Taxonomy" id="2692908"/>
    <lineage>
        <taxon>Bacteria</taxon>
        <taxon>Bacillati</taxon>
        <taxon>Cyanobacteriota</taxon>
        <taxon>Cyanophyceae</taxon>
        <taxon>Nostocales</taxon>
        <taxon>Nostocaceae</taxon>
        <taxon>Nostoc</taxon>
    </lineage>
</organism>
<dbReference type="GO" id="GO:0016787">
    <property type="term" value="F:hydrolase activity"/>
    <property type="evidence" value="ECO:0007669"/>
    <property type="project" value="UniProtKB-KW"/>
</dbReference>
<evidence type="ECO:0000256" key="1">
    <source>
        <dbReference type="ARBA" id="ARBA00008668"/>
    </source>
</evidence>
<feature type="signal peptide" evidence="2">
    <location>
        <begin position="1"/>
        <end position="23"/>
    </location>
</feature>
<protein>
    <submittedName>
        <fullName evidence="3">SGNH/GDSL hydrolase family protein</fullName>
    </submittedName>
</protein>
<dbReference type="Gene3D" id="3.40.50.1110">
    <property type="entry name" value="SGNH hydrolase"/>
    <property type="match status" value="1"/>
</dbReference>
<dbReference type="EMBL" id="JACJTU010000026">
    <property type="protein sequence ID" value="MBD2736965.1"/>
    <property type="molecule type" value="Genomic_DNA"/>
</dbReference>
<comment type="caution">
    <text evidence="3">The sequence shown here is derived from an EMBL/GenBank/DDBJ whole genome shotgun (WGS) entry which is preliminary data.</text>
</comment>
<gene>
    <name evidence="3" type="ORF">H6H03_24290</name>
</gene>
<reference evidence="3 4" key="1">
    <citation type="journal article" date="2020" name="ISME J.">
        <title>Comparative genomics reveals insights into cyanobacterial evolution and habitat adaptation.</title>
        <authorList>
            <person name="Chen M.Y."/>
            <person name="Teng W.K."/>
            <person name="Zhao L."/>
            <person name="Hu C.X."/>
            <person name="Zhou Y.K."/>
            <person name="Han B.P."/>
            <person name="Song L.R."/>
            <person name="Shu W.S."/>
        </authorList>
    </citation>
    <scope>NUCLEOTIDE SEQUENCE [LARGE SCALE GENOMIC DNA]</scope>
    <source>
        <strain evidence="3 4">FACHB-159</strain>
    </source>
</reference>
<dbReference type="PANTHER" id="PTHR22835">
    <property type="entry name" value="ZINC FINGER FYVE DOMAIN CONTAINING PROTEIN"/>
    <property type="match status" value="1"/>
</dbReference>
<keyword evidence="4" id="KW-1185">Reference proteome</keyword>
<proteinExistence type="inferred from homology"/>
<dbReference type="Proteomes" id="UP000637383">
    <property type="component" value="Unassembled WGS sequence"/>
</dbReference>
<dbReference type="InterPro" id="IPR001087">
    <property type="entry name" value="GDSL"/>
</dbReference>
<dbReference type="PANTHER" id="PTHR22835:SF659">
    <property type="entry name" value="GDSL LIPASE_ACYLHYDROLASE, PUTATIVE (AFU_ORTHOLOGUE AFUA_2G00510)-RELATED"/>
    <property type="match status" value="1"/>
</dbReference>
<dbReference type="CDD" id="cd01846">
    <property type="entry name" value="fatty_acyltransferase_like"/>
    <property type="match status" value="1"/>
</dbReference>
<dbReference type="InterPro" id="IPR036514">
    <property type="entry name" value="SGNH_hydro_sf"/>
</dbReference>